<dbReference type="Proteomes" id="UP000236732">
    <property type="component" value="Unassembled WGS sequence"/>
</dbReference>
<dbReference type="RefSeq" id="WP_200824862.1">
    <property type="nucleotide sequence ID" value="NZ_FNVT01000028.1"/>
</dbReference>
<dbReference type="PANTHER" id="PTHR36503">
    <property type="entry name" value="BLR2520 PROTEIN"/>
    <property type="match status" value="1"/>
</dbReference>
<dbReference type="AlphaFoldDB" id="A0A1H6EXM0"/>
<dbReference type="InterPro" id="IPR029068">
    <property type="entry name" value="Glyas_Bleomycin-R_OHBP_Dase"/>
</dbReference>
<dbReference type="InterPro" id="IPR037523">
    <property type="entry name" value="VOC_core"/>
</dbReference>
<evidence type="ECO:0000313" key="3">
    <source>
        <dbReference type="Proteomes" id="UP000236732"/>
    </source>
</evidence>
<accession>A0A1H6EXM0</accession>
<reference evidence="2 3" key="1">
    <citation type="submission" date="2016-10" db="EMBL/GenBank/DDBJ databases">
        <authorList>
            <person name="de Groot N.N."/>
        </authorList>
    </citation>
    <scope>NUCLEOTIDE SEQUENCE [LARGE SCALE GENOMIC DNA]</scope>
    <source>
        <strain evidence="2 3">CGMCC 4.7037</strain>
    </source>
</reference>
<dbReference type="InterPro" id="IPR004360">
    <property type="entry name" value="Glyas_Fos-R_dOase_dom"/>
</dbReference>
<evidence type="ECO:0000313" key="2">
    <source>
        <dbReference type="EMBL" id="SEH02607.1"/>
    </source>
</evidence>
<dbReference type="SUPFAM" id="SSF54593">
    <property type="entry name" value="Glyoxalase/Bleomycin resistance protein/Dihydroxybiphenyl dioxygenase"/>
    <property type="match status" value="1"/>
</dbReference>
<dbReference type="Pfam" id="PF00903">
    <property type="entry name" value="Glyoxalase"/>
    <property type="match status" value="1"/>
</dbReference>
<protein>
    <recommendedName>
        <fullName evidence="1">VOC domain-containing protein</fullName>
    </recommendedName>
</protein>
<name>A0A1H6EXM0_9ACTN</name>
<gene>
    <name evidence="2" type="ORF">SAMN05444920_12834</name>
</gene>
<dbReference type="PANTHER" id="PTHR36503:SF1">
    <property type="entry name" value="BLR2520 PROTEIN"/>
    <property type="match status" value="1"/>
</dbReference>
<feature type="domain" description="VOC" evidence="1">
    <location>
        <begin position="1"/>
        <end position="124"/>
    </location>
</feature>
<proteinExistence type="predicted"/>
<organism evidence="2 3">
    <name type="scientific">Nonomuraea solani</name>
    <dbReference type="NCBI Taxonomy" id="1144553"/>
    <lineage>
        <taxon>Bacteria</taxon>
        <taxon>Bacillati</taxon>
        <taxon>Actinomycetota</taxon>
        <taxon>Actinomycetes</taxon>
        <taxon>Streptosporangiales</taxon>
        <taxon>Streptosporangiaceae</taxon>
        <taxon>Nonomuraea</taxon>
    </lineage>
</organism>
<dbReference type="Gene3D" id="3.10.180.10">
    <property type="entry name" value="2,3-Dihydroxybiphenyl 1,2-Dioxygenase, domain 1"/>
    <property type="match status" value="1"/>
</dbReference>
<keyword evidence="3" id="KW-1185">Reference proteome</keyword>
<sequence length="138" mass="14478">MSVITLGVADVARSTAFYRSMGWHADVGIDDENDQITFFQAGGTIVSLWDRAKLAADGRVTDGGGWGGVTLGHNVNSPEEVDEILAAAKAAGATITRPGGTMFWGGYSGVFADLDGHPWEVAHNPAWTVREDGSVALS</sequence>
<evidence type="ECO:0000259" key="1">
    <source>
        <dbReference type="PROSITE" id="PS51819"/>
    </source>
</evidence>
<dbReference type="PROSITE" id="PS51819">
    <property type="entry name" value="VOC"/>
    <property type="match status" value="1"/>
</dbReference>
<dbReference type="EMBL" id="FNVT01000028">
    <property type="protein sequence ID" value="SEH02607.1"/>
    <property type="molecule type" value="Genomic_DNA"/>
</dbReference>